<comment type="catalytic activity">
    <reaction evidence="3">
        <text>dCTP + 2 H2O = dUMP + NH4(+) + diphosphate</text>
        <dbReference type="Rhea" id="RHEA:19205"/>
        <dbReference type="ChEBI" id="CHEBI:15377"/>
        <dbReference type="ChEBI" id="CHEBI:28938"/>
        <dbReference type="ChEBI" id="CHEBI:33019"/>
        <dbReference type="ChEBI" id="CHEBI:61481"/>
        <dbReference type="ChEBI" id="CHEBI:246422"/>
        <dbReference type="EC" id="3.5.4.30"/>
    </reaction>
</comment>
<feature type="binding site" evidence="3">
    <location>
        <position position="167"/>
    </location>
    <ligand>
        <name>dCTP</name>
        <dbReference type="ChEBI" id="CHEBI:61481"/>
    </ligand>
</feature>
<dbReference type="Gene3D" id="2.70.40.10">
    <property type="match status" value="1"/>
</dbReference>
<evidence type="ECO:0000313" key="4">
    <source>
        <dbReference type="EMBL" id="SNZ13016.1"/>
    </source>
</evidence>
<evidence type="ECO:0000256" key="2">
    <source>
        <dbReference type="ARBA" id="ARBA00023080"/>
    </source>
</evidence>
<evidence type="ECO:0000313" key="5">
    <source>
        <dbReference type="Proteomes" id="UP000218627"/>
    </source>
</evidence>
<dbReference type="PANTHER" id="PTHR42680">
    <property type="entry name" value="DCTP DEAMINASE"/>
    <property type="match status" value="1"/>
</dbReference>
<dbReference type="InterPro" id="IPR033704">
    <property type="entry name" value="dUTPase_trimeric"/>
</dbReference>
<dbReference type="AlphaFoldDB" id="A0A285NYP5"/>
<organism evidence="4 5">
    <name type="scientific">Hydrogenobacter hydrogenophilus</name>
    <dbReference type="NCBI Taxonomy" id="35835"/>
    <lineage>
        <taxon>Bacteria</taxon>
        <taxon>Pseudomonadati</taxon>
        <taxon>Aquificota</taxon>
        <taxon>Aquificia</taxon>
        <taxon>Aquificales</taxon>
        <taxon>Aquificaceae</taxon>
        <taxon>Hydrogenobacter</taxon>
    </lineage>
</organism>
<name>A0A285NYP5_9AQUI</name>
<dbReference type="GO" id="GO:0033973">
    <property type="term" value="F:dCTP deaminase (dUMP-forming) activity"/>
    <property type="evidence" value="ECO:0007669"/>
    <property type="project" value="UniProtKB-UniRule"/>
</dbReference>
<dbReference type="EMBL" id="OBEN01000002">
    <property type="protein sequence ID" value="SNZ13016.1"/>
    <property type="molecule type" value="Genomic_DNA"/>
</dbReference>
<dbReference type="GO" id="GO:0000166">
    <property type="term" value="F:nucleotide binding"/>
    <property type="evidence" value="ECO:0007669"/>
    <property type="project" value="UniProtKB-KW"/>
</dbReference>
<dbReference type="GO" id="GO:0006229">
    <property type="term" value="P:dUTP biosynthetic process"/>
    <property type="evidence" value="ECO:0007669"/>
    <property type="project" value="InterPro"/>
</dbReference>
<dbReference type="Proteomes" id="UP000218627">
    <property type="component" value="Unassembled WGS sequence"/>
</dbReference>
<dbReference type="EC" id="3.5.4.30" evidence="3"/>
<feature type="binding site" evidence="3">
    <location>
        <position position="163"/>
    </location>
    <ligand>
        <name>dCTP</name>
        <dbReference type="ChEBI" id="CHEBI:61481"/>
    </ligand>
</feature>
<keyword evidence="3" id="KW-0547">Nucleotide-binding</keyword>
<evidence type="ECO:0000256" key="3">
    <source>
        <dbReference type="HAMAP-Rule" id="MF_00146"/>
    </source>
</evidence>
<feature type="binding site" evidence="3">
    <location>
        <begin position="125"/>
        <end position="127"/>
    </location>
    <ligand>
        <name>dCTP</name>
        <dbReference type="ChEBI" id="CHEBI:61481"/>
    </ligand>
</feature>
<dbReference type="NCBIfam" id="TIGR02274">
    <property type="entry name" value="dCTP_deam"/>
    <property type="match status" value="1"/>
</dbReference>
<comment type="similarity">
    <text evidence="3">Belongs to the dCTP deaminase family.</text>
</comment>
<gene>
    <name evidence="3" type="primary">dcd</name>
    <name evidence="4" type="ORF">SAMN06265353_0587</name>
</gene>
<dbReference type="PANTHER" id="PTHR42680:SF3">
    <property type="entry name" value="DCTP DEAMINASE"/>
    <property type="match status" value="1"/>
</dbReference>
<dbReference type="UniPathway" id="UPA00610">
    <property type="reaction ID" value="UER00667"/>
</dbReference>
<dbReference type="OrthoDB" id="9780202at2"/>
<protein>
    <recommendedName>
        <fullName evidence="3">dCTP deaminase, dUMP-forming</fullName>
        <ecNumber evidence="3">3.5.4.30</ecNumber>
    </recommendedName>
    <alternativeName>
        <fullName evidence="3">Bifunctional dCTP deaminase:dUTPase</fullName>
    </alternativeName>
    <alternativeName>
        <fullName evidence="3">DCD-DUT</fullName>
    </alternativeName>
</protein>
<comment type="pathway">
    <text evidence="3">Pyrimidine metabolism; dUMP biosynthesis; dUMP from dCTP: step 1/1.</text>
</comment>
<comment type="function">
    <text evidence="3">Bifunctional enzyme that catalyzes both the deamination of dCTP to dUTP and the hydrolysis of dUTP to dUMP without releasing the toxic dUTP intermediate.</text>
</comment>
<dbReference type="CDD" id="cd07557">
    <property type="entry name" value="trimeric_dUTPase"/>
    <property type="match status" value="1"/>
</dbReference>
<sequence length="181" mass="20264">MCKDMILSDATIKELILKGELLIEPYSPSHVQASSVDLTLGREVLIYRANYIDVMQEDIPVEKVSIPDEGFIIQPKAFVLATTNEYIKLPQDITAFVEGRSSLGRLGLFIENAGWVDAGFEGQITLELYNANSCPIKLYAGMRICQIVLARLDRKAEKPYSGKYQKQKGVTPSKIFLDFGR</sequence>
<dbReference type="HAMAP" id="MF_00146">
    <property type="entry name" value="dCTP_deaminase"/>
    <property type="match status" value="1"/>
</dbReference>
<dbReference type="InterPro" id="IPR011962">
    <property type="entry name" value="dCTP_deaminase"/>
</dbReference>
<feature type="active site" description="Proton donor/acceptor" evidence="3">
    <location>
        <position position="127"/>
    </location>
</feature>
<feature type="binding site" evidence="3">
    <location>
        <position position="117"/>
    </location>
    <ligand>
        <name>dCTP</name>
        <dbReference type="ChEBI" id="CHEBI:61481"/>
    </ligand>
</feature>
<feature type="binding site" evidence="3">
    <location>
        <begin position="100"/>
        <end position="105"/>
    </location>
    <ligand>
        <name>dCTP</name>
        <dbReference type="ChEBI" id="CHEBI:61481"/>
    </ligand>
</feature>
<dbReference type="GO" id="GO:0008829">
    <property type="term" value="F:dCTP deaminase activity"/>
    <property type="evidence" value="ECO:0007669"/>
    <property type="project" value="InterPro"/>
</dbReference>
<comment type="subunit">
    <text evidence="3">Homotrimer.</text>
</comment>
<dbReference type="GO" id="GO:0015949">
    <property type="term" value="P:nucleobase-containing small molecule interconversion"/>
    <property type="evidence" value="ECO:0007669"/>
    <property type="project" value="TreeGrafter"/>
</dbReference>
<dbReference type="GO" id="GO:0006226">
    <property type="term" value="P:dUMP biosynthetic process"/>
    <property type="evidence" value="ECO:0007669"/>
    <property type="project" value="UniProtKB-UniRule"/>
</dbReference>
<dbReference type="Pfam" id="PF22769">
    <property type="entry name" value="DCD"/>
    <property type="match status" value="1"/>
</dbReference>
<feature type="binding site" evidence="3">
    <location>
        <position position="160"/>
    </location>
    <ligand>
        <name>dCTP</name>
        <dbReference type="ChEBI" id="CHEBI:61481"/>
    </ligand>
</feature>
<keyword evidence="2 3" id="KW-0546">Nucleotide metabolism</keyword>
<keyword evidence="5" id="KW-1185">Reference proteome</keyword>
<feature type="site" description="Important for bifunctional activity" evidence="3">
    <location>
        <begin position="114"/>
        <end position="115"/>
    </location>
</feature>
<dbReference type="InterPro" id="IPR036157">
    <property type="entry name" value="dUTPase-like_sf"/>
</dbReference>
<evidence type="ECO:0000256" key="1">
    <source>
        <dbReference type="ARBA" id="ARBA00022801"/>
    </source>
</evidence>
<accession>A0A285NYP5</accession>
<dbReference type="SUPFAM" id="SSF51283">
    <property type="entry name" value="dUTPase-like"/>
    <property type="match status" value="1"/>
</dbReference>
<reference evidence="5" key="1">
    <citation type="submission" date="2017-09" db="EMBL/GenBank/DDBJ databases">
        <authorList>
            <person name="Varghese N."/>
            <person name="Submissions S."/>
        </authorList>
    </citation>
    <scope>NUCLEOTIDE SEQUENCE [LARGE SCALE GENOMIC DNA]</scope>
    <source>
        <strain evidence="5">DSM 2913</strain>
    </source>
</reference>
<feature type="binding site" evidence="3">
    <location>
        <position position="146"/>
    </location>
    <ligand>
        <name>dCTP</name>
        <dbReference type="ChEBI" id="CHEBI:61481"/>
    </ligand>
</feature>
<keyword evidence="1 3" id="KW-0378">Hydrolase</keyword>
<proteinExistence type="inferred from homology"/>